<dbReference type="InterPro" id="IPR036388">
    <property type="entry name" value="WH-like_DNA-bd_sf"/>
</dbReference>
<keyword evidence="2" id="KW-0805">Transcription regulation</keyword>
<dbReference type="Gene3D" id="1.10.10.10">
    <property type="entry name" value="Winged helix-like DNA-binding domain superfamily/Winged helix DNA-binding domain"/>
    <property type="match status" value="1"/>
</dbReference>
<dbReference type="CDD" id="cd06171">
    <property type="entry name" value="Sigma70_r4"/>
    <property type="match status" value="1"/>
</dbReference>
<dbReference type="Pfam" id="PF08281">
    <property type="entry name" value="Sigma70_r4_2"/>
    <property type="match status" value="1"/>
</dbReference>
<dbReference type="Pfam" id="PF04542">
    <property type="entry name" value="Sigma70_r2"/>
    <property type="match status" value="1"/>
</dbReference>
<evidence type="ECO:0000256" key="2">
    <source>
        <dbReference type="ARBA" id="ARBA00023015"/>
    </source>
</evidence>
<organism evidence="7 8">
    <name type="scientific">Acetivibrio ethanolgignens</name>
    <dbReference type="NCBI Taxonomy" id="290052"/>
    <lineage>
        <taxon>Bacteria</taxon>
        <taxon>Bacillati</taxon>
        <taxon>Bacillota</taxon>
        <taxon>Clostridia</taxon>
        <taxon>Eubacteriales</taxon>
        <taxon>Oscillospiraceae</taxon>
        <taxon>Acetivibrio</taxon>
    </lineage>
</organism>
<dbReference type="Proteomes" id="UP000054874">
    <property type="component" value="Unassembled WGS sequence"/>
</dbReference>
<dbReference type="PANTHER" id="PTHR43133">
    <property type="entry name" value="RNA POLYMERASE ECF-TYPE SIGMA FACTO"/>
    <property type="match status" value="1"/>
</dbReference>
<evidence type="ECO:0000259" key="6">
    <source>
        <dbReference type="Pfam" id="PF08281"/>
    </source>
</evidence>
<dbReference type="InterPro" id="IPR013249">
    <property type="entry name" value="RNA_pol_sigma70_r4_t2"/>
</dbReference>
<dbReference type="GO" id="GO:0006352">
    <property type="term" value="P:DNA-templated transcription initiation"/>
    <property type="evidence" value="ECO:0007669"/>
    <property type="project" value="InterPro"/>
</dbReference>
<dbReference type="OrthoDB" id="9782703at2"/>
<dbReference type="PANTHER" id="PTHR43133:SF60">
    <property type="entry name" value="RNA POLYMERASE SIGMA FACTOR SIGV"/>
    <property type="match status" value="1"/>
</dbReference>
<gene>
    <name evidence="7" type="ORF">ASU35_05810</name>
</gene>
<evidence type="ECO:0000259" key="5">
    <source>
        <dbReference type="Pfam" id="PF04542"/>
    </source>
</evidence>
<accession>A0A0V8QI47</accession>
<dbReference type="InterPro" id="IPR013325">
    <property type="entry name" value="RNA_pol_sigma_r2"/>
</dbReference>
<dbReference type="GO" id="GO:0016987">
    <property type="term" value="F:sigma factor activity"/>
    <property type="evidence" value="ECO:0007669"/>
    <property type="project" value="UniProtKB-KW"/>
</dbReference>
<comment type="similarity">
    <text evidence="1">Belongs to the sigma-70 factor family. ECF subfamily.</text>
</comment>
<dbReference type="RefSeq" id="WP_058351470.1">
    <property type="nucleotide sequence ID" value="NZ_CABMMD010000024.1"/>
</dbReference>
<dbReference type="InterPro" id="IPR013324">
    <property type="entry name" value="RNA_pol_sigma_r3/r4-like"/>
</dbReference>
<evidence type="ECO:0008006" key="9">
    <source>
        <dbReference type="Google" id="ProtNLM"/>
    </source>
</evidence>
<protein>
    <recommendedName>
        <fullName evidence="9">RNA polymerase subunit sigma-24</fullName>
    </recommendedName>
</protein>
<sequence>MGRKEKADKVSETLLENYERLYRFAYSYVSNEQDAMDIVQEAAYKAIRSCETLKNENYTISWLFTIVRNLALDVQEKRKREQPGLIEEYLENKEEFIVQIQDNCATELREALKLLEEKERTIIVLRFFEDKKLSEIAEIMGENINTIKSRLYRALQKLRIELGDMAYFVG</sequence>
<dbReference type="SUPFAM" id="SSF88946">
    <property type="entry name" value="Sigma2 domain of RNA polymerase sigma factors"/>
    <property type="match status" value="1"/>
</dbReference>
<evidence type="ECO:0000313" key="8">
    <source>
        <dbReference type="Proteomes" id="UP000054874"/>
    </source>
</evidence>
<dbReference type="STRING" id="290052.ASU35_05810"/>
<dbReference type="Gene3D" id="1.10.1740.10">
    <property type="match status" value="1"/>
</dbReference>
<keyword evidence="3" id="KW-0731">Sigma factor</keyword>
<dbReference type="NCBIfam" id="TIGR02937">
    <property type="entry name" value="sigma70-ECF"/>
    <property type="match status" value="1"/>
</dbReference>
<dbReference type="InterPro" id="IPR007627">
    <property type="entry name" value="RNA_pol_sigma70_r2"/>
</dbReference>
<feature type="domain" description="RNA polymerase sigma-70 region 2" evidence="5">
    <location>
        <begin position="16"/>
        <end position="80"/>
    </location>
</feature>
<keyword evidence="8" id="KW-1185">Reference proteome</keyword>
<evidence type="ECO:0000256" key="3">
    <source>
        <dbReference type="ARBA" id="ARBA00023082"/>
    </source>
</evidence>
<dbReference type="InterPro" id="IPR039425">
    <property type="entry name" value="RNA_pol_sigma-70-like"/>
</dbReference>
<evidence type="ECO:0000256" key="4">
    <source>
        <dbReference type="ARBA" id="ARBA00023163"/>
    </source>
</evidence>
<feature type="domain" description="RNA polymerase sigma factor 70 region 4 type 2" evidence="6">
    <location>
        <begin position="107"/>
        <end position="158"/>
    </location>
</feature>
<dbReference type="EMBL" id="LNAM01000024">
    <property type="protein sequence ID" value="KSV60269.1"/>
    <property type="molecule type" value="Genomic_DNA"/>
</dbReference>
<comment type="caution">
    <text evidence="7">The sequence shown here is derived from an EMBL/GenBank/DDBJ whole genome shotgun (WGS) entry which is preliminary data.</text>
</comment>
<proteinExistence type="inferred from homology"/>
<dbReference type="GO" id="GO:0003677">
    <property type="term" value="F:DNA binding"/>
    <property type="evidence" value="ECO:0007669"/>
    <property type="project" value="InterPro"/>
</dbReference>
<dbReference type="AlphaFoldDB" id="A0A0V8QI47"/>
<evidence type="ECO:0000256" key="1">
    <source>
        <dbReference type="ARBA" id="ARBA00010641"/>
    </source>
</evidence>
<dbReference type="SUPFAM" id="SSF88659">
    <property type="entry name" value="Sigma3 and sigma4 domains of RNA polymerase sigma factors"/>
    <property type="match status" value="1"/>
</dbReference>
<reference evidence="7 8" key="1">
    <citation type="submission" date="2015-11" db="EMBL/GenBank/DDBJ databases">
        <title>Butyribacter intestini gen. nov., sp. nov., a butyric acid-producing bacterium of the family Lachnospiraceae isolated from the human faeces.</title>
        <authorList>
            <person name="Zou Y."/>
            <person name="Xue W."/>
            <person name="Luo G."/>
            <person name="Lv M."/>
        </authorList>
    </citation>
    <scope>NUCLEOTIDE SEQUENCE [LARGE SCALE GENOMIC DNA]</scope>
    <source>
        <strain evidence="7 8">ACET-33324</strain>
    </source>
</reference>
<dbReference type="InterPro" id="IPR014284">
    <property type="entry name" value="RNA_pol_sigma-70_dom"/>
</dbReference>
<keyword evidence="4" id="KW-0804">Transcription</keyword>
<evidence type="ECO:0000313" key="7">
    <source>
        <dbReference type="EMBL" id="KSV60269.1"/>
    </source>
</evidence>
<name>A0A0V8QI47_9FIRM</name>